<dbReference type="FunFam" id="2.170.120.12:FF:000001">
    <property type="entry name" value="DNA-directed RNA polymerase subunit alpha"/>
    <property type="match status" value="1"/>
</dbReference>
<evidence type="ECO:0000256" key="9">
    <source>
        <dbReference type="ARBA" id="ARBA00033070"/>
    </source>
</evidence>
<dbReference type="GO" id="GO:0003899">
    <property type="term" value="F:DNA-directed RNA polymerase activity"/>
    <property type="evidence" value="ECO:0007669"/>
    <property type="project" value="UniProtKB-EC"/>
</dbReference>
<evidence type="ECO:0000256" key="1">
    <source>
        <dbReference type="ARBA" id="ARBA00007123"/>
    </source>
</evidence>
<comment type="caution">
    <text evidence="12">The sequence shown here is derived from an EMBL/GenBank/DDBJ whole genome shotgun (WGS) entry which is preliminary data.</text>
</comment>
<evidence type="ECO:0000259" key="11">
    <source>
        <dbReference type="SMART" id="SM00662"/>
    </source>
</evidence>
<dbReference type="GO" id="GO:0005737">
    <property type="term" value="C:cytoplasm"/>
    <property type="evidence" value="ECO:0007669"/>
    <property type="project" value="UniProtKB-ARBA"/>
</dbReference>
<dbReference type="InterPro" id="IPR011262">
    <property type="entry name" value="DNA-dir_RNA_pol_insert"/>
</dbReference>
<evidence type="ECO:0000256" key="2">
    <source>
        <dbReference type="ARBA" id="ARBA00012418"/>
    </source>
</evidence>
<evidence type="ECO:0000256" key="5">
    <source>
        <dbReference type="ARBA" id="ARBA00022679"/>
    </source>
</evidence>
<dbReference type="EMBL" id="AMFJ01001002">
    <property type="protein sequence ID" value="EKE25966.1"/>
    <property type="molecule type" value="Genomic_DNA"/>
</dbReference>
<protein>
    <recommendedName>
        <fullName evidence="3">DNA-directed RNA polymerase subunit alpha</fullName>
        <ecNumber evidence="2">2.7.7.6</ecNumber>
    </recommendedName>
    <alternativeName>
        <fullName evidence="9">RNA polymerase subunit alpha</fullName>
    </alternativeName>
    <alternativeName>
        <fullName evidence="8">Transcriptase subunit alpha</fullName>
    </alternativeName>
</protein>
<reference evidence="12" key="1">
    <citation type="journal article" date="2012" name="Science">
        <title>Fermentation, hydrogen, and sulfur metabolism in multiple uncultivated bacterial phyla.</title>
        <authorList>
            <person name="Wrighton K.C."/>
            <person name="Thomas B.C."/>
            <person name="Sharon I."/>
            <person name="Miller C.S."/>
            <person name="Castelle C.J."/>
            <person name="VerBerkmoes N.C."/>
            <person name="Wilkins M.J."/>
            <person name="Hettich R.L."/>
            <person name="Lipton M.S."/>
            <person name="Williams K.H."/>
            <person name="Long P.E."/>
            <person name="Banfield J.F."/>
        </authorList>
    </citation>
    <scope>NUCLEOTIDE SEQUENCE [LARGE SCALE GENOMIC DNA]</scope>
</reference>
<dbReference type="Pfam" id="PF01193">
    <property type="entry name" value="RNA_pol_L"/>
    <property type="match status" value="1"/>
</dbReference>
<accession>K2F4A0</accession>
<dbReference type="InterPro" id="IPR036643">
    <property type="entry name" value="RNApol_insert_sf"/>
</dbReference>
<evidence type="ECO:0000256" key="10">
    <source>
        <dbReference type="ARBA" id="ARBA00048552"/>
    </source>
</evidence>
<comment type="catalytic activity">
    <reaction evidence="10">
        <text>RNA(n) + a ribonucleoside 5'-triphosphate = RNA(n+1) + diphosphate</text>
        <dbReference type="Rhea" id="RHEA:21248"/>
        <dbReference type="Rhea" id="RHEA-COMP:14527"/>
        <dbReference type="Rhea" id="RHEA-COMP:17342"/>
        <dbReference type="ChEBI" id="CHEBI:33019"/>
        <dbReference type="ChEBI" id="CHEBI:61557"/>
        <dbReference type="ChEBI" id="CHEBI:140395"/>
        <dbReference type="EC" id="2.7.7.6"/>
    </reaction>
</comment>
<evidence type="ECO:0000313" key="12">
    <source>
        <dbReference type="EMBL" id="EKE25966.1"/>
    </source>
</evidence>
<sequence>MHIIHNVIWVPKITHEKIGDFESKFVVAPLPSWFGVTIGNSLRRIMLSSIPWTRVTWIKVKWISHEYSSIPWIKDSVLDIMLNLKNLVIDKNDTSIEWISLKKNKAWVVTAWDIKLPSNVKILNPELYITEIDKDWLELNIDIRIEKRAGYLSIDELKKVEEDVNVLLIDANFSPVLNVQYNVLPLRFGDITNLDSLELVIKTNWIITPQDVLRFSSDMLRSYFSLFNEEGLQIEGEFIGDIKRLLEKEKAEIKTELEKETYTPIEIMWLSPRTLNALVNWDILSIEQLTKCTEAKLSSIKWFWKKAMTEVRDALRERWFKLLWDD</sequence>
<dbReference type="SUPFAM" id="SSF55257">
    <property type="entry name" value="RBP11-like subunits of RNA polymerase"/>
    <property type="match status" value="1"/>
</dbReference>
<dbReference type="InterPro" id="IPR011260">
    <property type="entry name" value="RNAP_asu_C"/>
</dbReference>
<dbReference type="Pfam" id="PF01000">
    <property type="entry name" value="RNA_pol_A_bac"/>
    <property type="match status" value="1"/>
</dbReference>
<dbReference type="GO" id="GO:0003677">
    <property type="term" value="F:DNA binding"/>
    <property type="evidence" value="ECO:0007669"/>
    <property type="project" value="InterPro"/>
</dbReference>
<dbReference type="EC" id="2.7.7.6" evidence="2"/>
<keyword evidence="6 12" id="KW-0548">Nucleotidyltransferase</keyword>
<feature type="domain" description="DNA-directed RNA polymerase RpoA/D/Rpb3-type" evidence="11">
    <location>
        <begin position="22"/>
        <end position="230"/>
    </location>
</feature>
<evidence type="ECO:0000256" key="3">
    <source>
        <dbReference type="ARBA" id="ARBA00015972"/>
    </source>
</evidence>
<dbReference type="SMART" id="SM00662">
    <property type="entry name" value="RPOLD"/>
    <property type="match status" value="1"/>
</dbReference>
<proteinExistence type="inferred from homology"/>
<name>K2F4A0_9BACT</name>
<dbReference type="Pfam" id="PF03118">
    <property type="entry name" value="RNA_pol_A_CTD"/>
    <property type="match status" value="1"/>
</dbReference>
<dbReference type="GO" id="GO:0046983">
    <property type="term" value="F:protein dimerization activity"/>
    <property type="evidence" value="ECO:0007669"/>
    <property type="project" value="InterPro"/>
</dbReference>
<evidence type="ECO:0000256" key="7">
    <source>
        <dbReference type="ARBA" id="ARBA00023163"/>
    </source>
</evidence>
<dbReference type="SUPFAM" id="SSF56553">
    <property type="entry name" value="Insert subdomain of RNA polymerase alpha subunit"/>
    <property type="match status" value="1"/>
</dbReference>
<dbReference type="Gene3D" id="1.10.150.20">
    <property type="entry name" value="5' to 3' exonuclease, C-terminal subdomain"/>
    <property type="match status" value="1"/>
</dbReference>
<keyword evidence="5 12" id="KW-0808">Transferase</keyword>
<evidence type="ECO:0000256" key="8">
    <source>
        <dbReference type="ARBA" id="ARBA00032524"/>
    </source>
</evidence>
<dbReference type="Gene3D" id="3.30.1360.10">
    <property type="entry name" value="RNA polymerase, RBP11-like subunit"/>
    <property type="match status" value="1"/>
</dbReference>
<keyword evidence="7" id="KW-0804">Transcription</keyword>
<keyword evidence="4 12" id="KW-0240">DNA-directed RNA polymerase</keyword>
<dbReference type="Gene3D" id="2.170.120.12">
    <property type="entry name" value="DNA-directed RNA polymerase, insert domain"/>
    <property type="match status" value="1"/>
</dbReference>
<organism evidence="12">
    <name type="scientific">uncultured bacterium</name>
    <name type="common">gcode 4</name>
    <dbReference type="NCBI Taxonomy" id="1234023"/>
    <lineage>
        <taxon>Bacteria</taxon>
        <taxon>environmental samples</taxon>
    </lineage>
</organism>
<gene>
    <name evidence="12" type="primary">rpoA</name>
    <name evidence="12" type="ORF">ACD_4C00486G0006</name>
</gene>
<dbReference type="GO" id="GO:0000428">
    <property type="term" value="C:DNA-directed RNA polymerase complex"/>
    <property type="evidence" value="ECO:0007669"/>
    <property type="project" value="UniProtKB-KW"/>
</dbReference>
<dbReference type="CDD" id="cd06928">
    <property type="entry name" value="RNAP_alpha_NTD"/>
    <property type="match status" value="1"/>
</dbReference>
<dbReference type="GO" id="GO:0006351">
    <property type="term" value="P:DNA-templated transcription"/>
    <property type="evidence" value="ECO:0007669"/>
    <property type="project" value="InterPro"/>
</dbReference>
<dbReference type="AlphaFoldDB" id="K2F4A0"/>
<dbReference type="SUPFAM" id="SSF47789">
    <property type="entry name" value="C-terminal domain of RNA polymerase alpha subunit"/>
    <property type="match status" value="1"/>
</dbReference>
<dbReference type="InterPro" id="IPR011263">
    <property type="entry name" value="DNA-dir_RNA_pol_RpoA/D/Rpb3"/>
</dbReference>
<comment type="similarity">
    <text evidence="1">Belongs to the RNA polymerase alpha chain family.</text>
</comment>
<evidence type="ECO:0000256" key="4">
    <source>
        <dbReference type="ARBA" id="ARBA00022478"/>
    </source>
</evidence>
<dbReference type="InterPro" id="IPR036603">
    <property type="entry name" value="RBP11-like"/>
</dbReference>
<evidence type="ECO:0000256" key="6">
    <source>
        <dbReference type="ARBA" id="ARBA00022695"/>
    </source>
</evidence>